<protein>
    <submittedName>
        <fullName evidence="3">Uncharacterized protein</fullName>
    </submittedName>
</protein>
<feature type="region of interest" description="Disordered" evidence="1">
    <location>
        <begin position="130"/>
        <end position="160"/>
    </location>
</feature>
<name>S9UGR1_9TRYP</name>
<comment type="caution">
    <text evidence="3">The sequence shown here is derived from an EMBL/GenBank/DDBJ whole genome shotgun (WGS) entry which is preliminary data.</text>
</comment>
<sequence length="160" mass="17911">MFRQTTRRYIKPFLHALSPGARASEKGFLYRNSNQNAHARIASIQNCQRTYTENRAFGLLLLPDQMIGSALVCVLAIITLIVNAPNMLFGSGSTYDNRLSLTLSSHERFRRNEEMRLIFEDHKVRLDNGKEVAGPRPEVFSAPGEYTSTSGRFSASTPSA</sequence>
<keyword evidence="2" id="KW-1133">Transmembrane helix</keyword>
<evidence type="ECO:0000256" key="1">
    <source>
        <dbReference type="SAM" id="MobiDB-lite"/>
    </source>
</evidence>
<keyword evidence="2" id="KW-0812">Transmembrane</keyword>
<organism evidence="3 4">
    <name type="scientific">Strigomonas culicis</name>
    <dbReference type="NCBI Taxonomy" id="28005"/>
    <lineage>
        <taxon>Eukaryota</taxon>
        <taxon>Discoba</taxon>
        <taxon>Euglenozoa</taxon>
        <taxon>Kinetoplastea</taxon>
        <taxon>Metakinetoplastina</taxon>
        <taxon>Trypanosomatida</taxon>
        <taxon>Trypanosomatidae</taxon>
        <taxon>Strigomonadinae</taxon>
        <taxon>Strigomonas</taxon>
    </lineage>
</organism>
<evidence type="ECO:0000313" key="3">
    <source>
        <dbReference type="EMBL" id="EPY30002.1"/>
    </source>
</evidence>
<dbReference type="Proteomes" id="UP000015354">
    <property type="component" value="Unassembled WGS sequence"/>
</dbReference>
<dbReference type="AlphaFoldDB" id="S9UGR1"/>
<keyword evidence="4" id="KW-1185">Reference proteome</keyword>
<reference evidence="3 4" key="1">
    <citation type="journal article" date="2013" name="PLoS ONE">
        <title>Predicting the Proteins of Angomonas deanei, Strigomonas culicis and Their Respective Endosymbionts Reveals New Aspects of the Trypanosomatidae Family.</title>
        <authorList>
            <person name="Motta M.C."/>
            <person name="Martins A.C."/>
            <person name="de Souza S.S."/>
            <person name="Catta-Preta C.M."/>
            <person name="Silva R."/>
            <person name="Klein C.C."/>
            <person name="de Almeida L.G."/>
            <person name="de Lima Cunha O."/>
            <person name="Ciapina L.P."/>
            <person name="Brocchi M."/>
            <person name="Colabardini A.C."/>
            <person name="de Araujo Lima B."/>
            <person name="Machado C.R."/>
            <person name="de Almeida Soares C.M."/>
            <person name="Probst C.M."/>
            <person name="de Menezes C.B."/>
            <person name="Thompson C.E."/>
            <person name="Bartholomeu D.C."/>
            <person name="Gradia D.F."/>
            <person name="Pavoni D.P."/>
            <person name="Grisard E.C."/>
            <person name="Fantinatti-Garboggini F."/>
            <person name="Marchini F.K."/>
            <person name="Rodrigues-Luiz G.F."/>
            <person name="Wagner G."/>
            <person name="Goldman G.H."/>
            <person name="Fietto J.L."/>
            <person name="Elias M.C."/>
            <person name="Goldman M.H."/>
            <person name="Sagot M.F."/>
            <person name="Pereira M."/>
            <person name="Stoco P.H."/>
            <person name="de Mendonca-Neto R.P."/>
            <person name="Teixeira S.M."/>
            <person name="Maciel T.E."/>
            <person name="de Oliveira Mendes T.A."/>
            <person name="Urmenyi T.P."/>
            <person name="de Souza W."/>
            <person name="Schenkman S."/>
            <person name="de Vasconcelos A.T."/>
        </authorList>
    </citation>
    <scope>NUCLEOTIDE SEQUENCE [LARGE SCALE GENOMIC DNA]</scope>
</reference>
<keyword evidence="2" id="KW-0472">Membrane</keyword>
<gene>
    <name evidence="3" type="ORF">STCU_04285</name>
</gene>
<evidence type="ECO:0000313" key="4">
    <source>
        <dbReference type="Proteomes" id="UP000015354"/>
    </source>
</evidence>
<dbReference type="EMBL" id="ATMH01004285">
    <property type="protein sequence ID" value="EPY30002.1"/>
    <property type="molecule type" value="Genomic_DNA"/>
</dbReference>
<dbReference type="OrthoDB" id="275999at2759"/>
<feature type="transmembrane region" description="Helical" evidence="2">
    <location>
        <begin position="66"/>
        <end position="89"/>
    </location>
</feature>
<evidence type="ECO:0000256" key="2">
    <source>
        <dbReference type="SAM" id="Phobius"/>
    </source>
</evidence>
<feature type="compositionally biased region" description="Polar residues" evidence="1">
    <location>
        <begin position="146"/>
        <end position="160"/>
    </location>
</feature>
<proteinExistence type="predicted"/>
<accession>S9UGR1</accession>